<dbReference type="AlphaFoldDB" id="A0A2T2N5U0"/>
<dbReference type="SUPFAM" id="SSF53448">
    <property type="entry name" value="Nucleotide-diphospho-sugar transferases"/>
    <property type="match status" value="1"/>
</dbReference>
<evidence type="ECO:0008006" key="3">
    <source>
        <dbReference type="Google" id="ProtNLM"/>
    </source>
</evidence>
<reference evidence="1 2" key="1">
    <citation type="journal article" date="2018" name="Front. Microbiol.">
        <title>Genome-Wide Analysis of Corynespora cassiicola Leaf Fall Disease Putative Effectors.</title>
        <authorList>
            <person name="Lopez D."/>
            <person name="Ribeiro S."/>
            <person name="Label P."/>
            <person name="Fumanal B."/>
            <person name="Venisse J.S."/>
            <person name="Kohler A."/>
            <person name="de Oliveira R.R."/>
            <person name="Labutti K."/>
            <person name="Lipzen A."/>
            <person name="Lail K."/>
            <person name="Bauer D."/>
            <person name="Ohm R.A."/>
            <person name="Barry K.W."/>
            <person name="Spatafora J."/>
            <person name="Grigoriev I.V."/>
            <person name="Martin F.M."/>
            <person name="Pujade-Renaud V."/>
        </authorList>
    </citation>
    <scope>NUCLEOTIDE SEQUENCE [LARGE SCALE GENOMIC DNA]</scope>
    <source>
        <strain evidence="1 2">Philippines</strain>
    </source>
</reference>
<evidence type="ECO:0000313" key="2">
    <source>
        <dbReference type="Proteomes" id="UP000240883"/>
    </source>
</evidence>
<evidence type="ECO:0000313" key="1">
    <source>
        <dbReference type="EMBL" id="PSN60759.1"/>
    </source>
</evidence>
<dbReference type="Gene3D" id="3.90.550.20">
    <property type="match status" value="1"/>
</dbReference>
<organism evidence="1 2">
    <name type="scientific">Corynespora cassiicola Philippines</name>
    <dbReference type="NCBI Taxonomy" id="1448308"/>
    <lineage>
        <taxon>Eukaryota</taxon>
        <taxon>Fungi</taxon>
        <taxon>Dikarya</taxon>
        <taxon>Ascomycota</taxon>
        <taxon>Pezizomycotina</taxon>
        <taxon>Dothideomycetes</taxon>
        <taxon>Pleosporomycetidae</taxon>
        <taxon>Pleosporales</taxon>
        <taxon>Corynesporascaceae</taxon>
        <taxon>Corynespora</taxon>
    </lineage>
</organism>
<name>A0A2T2N5U0_CORCC</name>
<protein>
    <recommendedName>
        <fullName evidence="3">Capsule polysaccharide biosynthesis protein</fullName>
    </recommendedName>
</protein>
<dbReference type="Proteomes" id="UP000240883">
    <property type="component" value="Unassembled WGS sequence"/>
</dbReference>
<sequence length="405" mass="46460">MMAKIDIQIPEEFKSQLRHVDAKDKRSDAEILESLTQHVPITSEKNIWTYWHSGVLNMPKWCQRNIINWVRLHGSDWSVRVLDTVPDSPNHALKWISPDQLPEAFVKGTMSGPYVGPHSADFLRGAALYRYGGAWSDVGDIIFLNLDKICWDRLSDDSNPFTVSVPWMYSRVMANHFVAARKGDEFIKIWHELFTHFWKGQTDFKDIVQNPLMTFVQQLAPTLFADSAVRGFNWDFKIDPVFLLGYIGQCSAWLRLAWLKEPNGGFDGADYYSKKILLFDSLEEDWAAEKTIGYSGVDLFKVFTTRRDADPESEDYKKAYAATWRMLTKSAMQKITHGKGLTHTPHCGALLDLTENEGKDYAPGTFGELIRYGSVYLEQTRDEIAYVDPVEPEPEQIMHKGIYEP</sequence>
<dbReference type="InterPro" id="IPR008441">
    <property type="entry name" value="AfumC-like_glycosyl_Trfase"/>
</dbReference>
<gene>
    <name evidence="1" type="ORF">BS50DRAFT_578937</name>
</gene>
<dbReference type="GO" id="GO:0016757">
    <property type="term" value="F:glycosyltransferase activity"/>
    <property type="evidence" value="ECO:0007669"/>
    <property type="project" value="InterPro"/>
</dbReference>
<proteinExistence type="predicted"/>
<dbReference type="EMBL" id="KZ678147">
    <property type="protein sequence ID" value="PSN60759.1"/>
    <property type="molecule type" value="Genomic_DNA"/>
</dbReference>
<dbReference type="Pfam" id="PF05704">
    <property type="entry name" value="Caps_synth"/>
    <property type="match status" value="1"/>
</dbReference>
<dbReference type="OrthoDB" id="409543at2759"/>
<dbReference type="InterPro" id="IPR029044">
    <property type="entry name" value="Nucleotide-diphossugar_trans"/>
</dbReference>
<keyword evidence="2" id="KW-1185">Reference proteome</keyword>
<accession>A0A2T2N5U0</accession>